<evidence type="ECO:0000313" key="2">
    <source>
        <dbReference type="EMBL" id="KKM81993.1"/>
    </source>
</evidence>
<feature type="transmembrane region" description="Helical" evidence="1">
    <location>
        <begin position="56"/>
        <end position="81"/>
    </location>
</feature>
<keyword evidence="1" id="KW-1133">Transmembrane helix</keyword>
<organism evidence="2">
    <name type="scientific">marine sediment metagenome</name>
    <dbReference type="NCBI Taxonomy" id="412755"/>
    <lineage>
        <taxon>unclassified sequences</taxon>
        <taxon>metagenomes</taxon>
        <taxon>ecological metagenomes</taxon>
    </lineage>
</organism>
<dbReference type="AlphaFoldDB" id="A0A0F9KJ60"/>
<protein>
    <submittedName>
        <fullName evidence="2">Uncharacterized protein</fullName>
    </submittedName>
</protein>
<keyword evidence="1" id="KW-0472">Membrane</keyword>
<name>A0A0F9KJ60_9ZZZZ</name>
<gene>
    <name evidence="2" type="ORF">LCGC14_1324020</name>
</gene>
<accession>A0A0F9KJ60</accession>
<reference evidence="2" key="1">
    <citation type="journal article" date="2015" name="Nature">
        <title>Complex archaea that bridge the gap between prokaryotes and eukaryotes.</title>
        <authorList>
            <person name="Spang A."/>
            <person name="Saw J.H."/>
            <person name="Jorgensen S.L."/>
            <person name="Zaremba-Niedzwiedzka K."/>
            <person name="Martijn J."/>
            <person name="Lind A.E."/>
            <person name="van Eijk R."/>
            <person name="Schleper C."/>
            <person name="Guy L."/>
            <person name="Ettema T.J."/>
        </authorList>
    </citation>
    <scope>NUCLEOTIDE SEQUENCE</scope>
</reference>
<keyword evidence="1" id="KW-0812">Transmembrane</keyword>
<dbReference type="EMBL" id="LAZR01007930">
    <property type="protein sequence ID" value="KKM81993.1"/>
    <property type="molecule type" value="Genomic_DNA"/>
</dbReference>
<comment type="caution">
    <text evidence="2">The sequence shown here is derived from an EMBL/GenBank/DDBJ whole genome shotgun (WGS) entry which is preliminary data.</text>
</comment>
<evidence type="ECO:0000256" key="1">
    <source>
        <dbReference type="SAM" id="Phobius"/>
    </source>
</evidence>
<feature type="transmembrane region" description="Helical" evidence="1">
    <location>
        <begin position="21"/>
        <end position="44"/>
    </location>
</feature>
<sequence>MSKKLNSRDIGVGLGKALIGASTLAGIATTLWTLGVLMCSNVFACEPLYAGKLGMVGFGLGMVGFGVAIGFLIAVGICWVIGEAVTEACKRANGRA</sequence>
<proteinExistence type="predicted"/>